<dbReference type="EMBL" id="BBVC01000051">
    <property type="protein sequence ID" value="GAO98367.1"/>
    <property type="molecule type" value="Genomic_DNA"/>
</dbReference>
<dbReference type="Gene3D" id="3.40.50.720">
    <property type="entry name" value="NAD(P)-binding Rossmann-like Domain"/>
    <property type="match status" value="1"/>
</dbReference>
<evidence type="ECO:0000313" key="3">
    <source>
        <dbReference type="EMBL" id="GAO98367.1"/>
    </source>
</evidence>
<comment type="caution">
    <text evidence="3">The sequence shown here is derived from an EMBL/GenBank/DDBJ whole genome shotgun (WGS) entry which is preliminary data.</text>
</comment>
<keyword evidence="1" id="KW-0520">NAD</keyword>
<dbReference type="PANTHER" id="PTHR43574">
    <property type="entry name" value="EPIMERASE-RELATED"/>
    <property type="match status" value="1"/>
</dbReference>
<organism evidence="3 4">
    <name type="scientific">Caedimonas varicaedens</name>
    <dbReference type="NCBI Taxonomy" id="1629334"/>
    <lineage>
        <taxon>Bacteria</taxon>
        <taxon>Pseudomonadati</taxon>
        <taxon>Pseudomonadota</taxon>
        <taxon>Alphaproteobacteria</taxon>
        <taxon>Holosporales</taxon>
        <taxon>Caedimonadaceae</taxon>
        <taxon>Caedimonas</taxon>
    </lineage>
</organism>
<name>A0A0K8MD25_9PROT</name>
<keyword evidence="4" id="KW-1185">Reference proteome</keyword>
<feature type="domain" description="NAD-dependent epimerase/dehydratase" evidence="2">
    <location>
        <begin position="14"/>
        <end position="79"/>
    </location>
</feature>
<dbReference type="Pfam" id="PF01370">
    <property type="entry name" value="Epimerase"/>
    <property type="match status" value="1"/>
</dbReference>
<dbReference type="Proteomes" id="UP000036771">
    <property type="component" value="Unassembled WGS sequence"/>
</dbReference>
<gene>
    <name evidence="3" type="ORF">Cva_01019</name>
</gene>
<proteinExistence type="predicted"/>
<sequence>MEKTLKNSQINSLLVTGAAGFIGAHLCQALLLRGYNVIGVDNLNNYYDVTLKQDRLKNLQKFPNFCFYQLNIHDRQVSNRRFSR</sequence>
<evidence type="ECO:0000259" key="2">
    <source>
        <dbReference type="Pfam" id="PF01370"/>
    </source>
</evidence>
<accession>A0A0K8MD25</accession>
<dbReference type="InterPro" id="IPR036291">
    <property type="entry name" value="NAD(P)-bd_dom_sf"/>
</dbReference>
<reference evidence="3 4" key="1">
    <citation type="submission" date="2015-03" db="EMBL/GenBank/DDBJ databases">
        <title>Caedibacter varicaedens, whole genome shotgun sequence.</title>
        <authorList>
            <person name="Suzuki H."/>
            <person name="Dapper A.L."/>
            <person name="Gibson A.K."/>
            <person name="Jackson C."/>
            <person name="Lee H."/>
            <person name="Pejaver V.R."/>
            <person name="Doak T."/>
            <person name="Lynch M."/>
        </authorList>
    </citation>
    <scope>NUCLEOTIDE SEQUENCE [LARGE SCALE GENOMIC DNA]</scope>
</reference>
<dbReference type="AlphaFoldDB" id="A0A0K8MD25"/>
<protein>
    <submittedName>
        <fullName evidence="3">UDP-galactose-4-epimerase</fullName>
    </submittedName>
</protein>
<dbReference type="STRING" id="1629334.Cva_01019"/>
<evidence type="ECO:0000313" key="4">
    <source>
        <dbReference type="Proteomes" id="UP000036771"/>
    </source>
</evidence>
<evidence type="ECO:0000256" key="1">
    <source>
        <dbReference type="ARBA" id="ARBA00023027"/>
    </source>
</evidence>
<dbReference type="InterPro" id="IPR001509">
    <property type="entry name" value="Epimerase_deHydtase"/>
</dbReference>
<dbReference type="SUPFAM" id="SSF51735">
    <property type="entry name" value="NAD(P)-binding Rossmann-fold domains"/>
    <property type="match status" value="1"/>
</dbReference>